<reference evidence="1" key="1">
    <citation type="submission" date="2022-06" db="EMBL/GenBank/DDBJ databases">
        <title>Phylogenomic reconstructions and comparative analyses of Kickxellomycotina fungi.</title>
        <authorList>
            <person name="Reynolds N.K."/>
            <person name="Stajich J.E."/>
            <person name="Barry K."/>
            <person name="Grigoriev I.V."/>
            <person name="Crous P."/>
            <person name="Smith M.E."/>
        </authorList>
    </citation>
    <scope>NUCLEOTIDE SEQUENCE</scope>
    <source>
        <strain evidence="1">RSA 2271</strain>
    </source>
</reference>
<organism evidence="1 2">
    <name type="scientific">Spiromyces aspiralis</name>
    <dbReference type="NCBI Taxonomy" id="68401"/>
    <lineage>
        <taxon>Eukaryota</taxon>
        <taxon>Fungi</taxon>
        <taxon>Fungi incertae sedis</taxon>
        <taxon>Zoopagomycota</taxon>
        <taxon>Kickxellomycotina</taxon>
        <taxon>Kickxellomycetes</taxon>
        <taxon>Kickxellales</taxon>
        <taxon>Kickxellaceae</taxon>
        <taxon>Spiromyces</taxon>
    </lineage>
</organism>
<accession>A0ACC1HS44</accession>
<sequence length="1242" mass="136966">MLGKGFAKKFKVPFPSPIPPKDALYSVRFDAPHDINVVGSYSLGMAARMRGGFNVDLMIQMPPTTDEQSSLFQEKDHLNYRYFYKRAYYMAVIELVLLGSELADHFEIERDLLRQDERLPVLLVRPKVPSTAPGKRRASTVVLSDLDFSHIGAVIRIIPTIATTVLPLKRLSPERNNVRQAFLETQLLGVPTKGEGANGVSGDMQNIGPATPRYNAAILGDALVATCTKFIYSVAQRCPGFVDAVILAKVWWRQRGYGAYAAVQCGVTSKAPGNGAINGFALTMILAWLVAGYDRSNSGSRLSTGMSSYQLFKGLLAFLAQHDFGKTPLAFRRDAMSDDGPGVFEIDAFAKHYPAVLVDPTGRLNILAGVSKWELAHLQFEARSSLDYLEDGSHDRFVAIFLQSVESSALVADHAIRVELPDTIGFRDVVPSASDAGKVVAAVDYGNYYRALVDQVVELLQRGLAKRVALIVPRCQPIAESEEQQLSPKMALVLNVTLDREHALRLVELGPQPELEKEAANHFEALWGDKSELRRFRDGSVRLATVWGHGGDNSEQRSLIIPRMIAYLLRYHFGILAAPEVLTSSEVALADKGPGSSSPMATSVVDTRLTVLSARLDWFLASRDDPSPSSVLTAADPAALPPPDTFEHAIRALNQLSSEFSAMDDDLPLRILSIHGVAPGLRYTSVRPPKLLRQEGETRPDDSYIEPLHILVEFERSSRWPDDLVIIQKLKMAFLQRLAELYTRRHPDSSYTSATRLFGYGQESGALVGAPGFSEEWRNAGPDEPDTFVDLYHGSSGLTFRLSAKHEPEGYIMRRLSVNFKAAGERAKHEEMETALKRWRQVNEWQPDHHRRIHALCQRYHPAASMAIRLFKRWLASHMLLNAVDGVPEEIAELMVARVFTEPAPYLTTPATSYAGFARTLRLLTEWDWKEEPMVVDFAASEAPDGQLIDGVTANTSNKNGDSINTKTIKGMLPEARNAIYQAFEEAKSQGRVNGGWYIVTESDPKCERWGGISSPVLARRLRALSKASLACLSNAVSSGSEATLSRIFVTPLADYDFLIHLDRSLCCRQFEQPPPWAFTSEKDSQGETSNGDGDAGNADSPGLGKFKNLLPLVRQQLVAARDHPNPFGQPGMVEFDPVALYVRDLRALYHPIALFFYDLLGGSTIGGIWNPKLRTSQIPLKTQIQFNLMPARDPPSDVGTKANKGSKGDGGKGQPDGWLPNAVQPNCDAILNEILTLGEGL</sequence>
<feature type="non-terminal residue" evidence="1">
    <location>
        <position position="1242"/>
    </location>
</feature>
<comment type="caution">
    <text evidence="1">The sequence shown here is derived from an EMBL/GenBank/DDBJ whole genome shotgun (WGS) entry which is preliminary data.</text>
</comment>
<evidence type="ECO:0000313" key="2">
    <source>
        <dbReference type="Proteomes" id="UP001145114"/>
    </source>
</evidence>
<dbReference type="EMBL" id="JAMZIH010000489">
    <property type="protein sequence ID" value="KAJ1679267.1"/>
    <property type="molecule type" value="Genomic_DNA"/>
</dbReference>
<evidence type="ECO:0000313" key="1">
    <source>
        <dbReference type="EMBL" id="KAJ1679267.1"/>
    </source>
</evidence>
<gene>
    <name evidence="1" type="primary">UTP22</name>
    <name evidence="1" type="ORF">EV182_002395</name>
</gene>
<proteinExistence type="predicted"/>
<keyword evidence="2" id="KW-1185">Reference proteome</keyword>
<protein>
    <submittedName>
        <fullName evidence="1">U3 snoRNP protein</fullName>
    </submittedName>
</protein>
<dbReference type="Proteomes" id="UP001145114">
    <property type="component" value="Unassembled WGS sequence"/>
</dbReference>
<name>A0ACC1HS44_9FUNG</name>